<organism evidence="3 4">
    <name type="scientific">Senna tora</name>
    <dbReference type="NCBI Taxonomy" id="362788"/>
    <lineage>
        <taxon>Eukaryota</taxon>
        <taxon>Viridiplantae</taxon>
        <taxon>Streptophyta</taxon>
        <taxon>Embryophyta</taxon>
        <taxon>Tracheophyta</taxon>
        <taxon>Spermatophyta</taxon>
        <taxon>Magnoliopsida</taxon>
        <taxon>eudicotyledons</taxon>
        <taxon>Gunneridae</taxon>
        <taxon>Pentapetalae</taxon>
        <taxon>rosids</taxon>
        <taxon>fabids</taxon>
        <taxon>Fabales</taxon>
        <taxon>Fabaceae</taxon>
        <taxon>Caesalpinioideae</taxon>
        <taxon>Cassia clade</taxon>
        <taxon>Senna</taxon>
    </lineage>
</organism>
<protein>
    <submittedName>
        <fullName evidence="3">Ribonuclease H</fullName>
    </submittedName>
</protein>
<evidence type="ECO:0000256" key="1">
    <source>
        <dbReference type="SAM" id="MobiDB-lite"/>
    </source>
</evidence>
<dbReference type="Proteomes" id="UP000634136">
    <property type="component" value="Unassembled WGS sequence"/>
</dbReference>
<name>A0A834X6W8_9FABA</name>
<evidence type="ECO:0000313" key="3">
    <source>
        <dbReference type="EMBL" id="KAF7839015.1"/>
    </source>
</evidence>
<dbReference type="EMBL" id="JAAIUW010000003">
    <property type="protein sequence ID" value="KAF7839015.1"/>
    <property type="molecule type" value="Genomic_DNA"/>
</dbReference>
<dbReference type="InterPro" id="IPR026960">
    <property type="entry name" value="RVT-Znf"/>
</dbReference>
<feature type="region of interest" description="Disordered" evidence="1">
    <location>
        <begin position="42"/>
        <end position="83"/>
    </location>
</feature>
<evidence type="ECO:0000259" key="2">
    <source>
        <dbReference type="Pfam" id="PF13966"/>
    </source>
</evidence>
<evidence type="ECO:0000313" key="4">
    <source>
        <dbReference type="Proteomes" id="UP000634136"/>
    </source>
</evidence>
<comment type="caution">
    <text evidence="3">The sequence shown here is derived from an EMBL/GenBank/DDBJ whole genome shotgun (WGS) entry which is preliminary data.</text>
</comment>
<reference evidence="3" key="1">
    <citation type="submission" date="2020-09" db="EMBL/GenBank/DDBJ databases">
        <title>Genome-Enabled Discovery of Anthraquinone Biosynthesis in Senna tora.</title>
        <authorList>
            <person name="Kang S.-H."/>
            <person name="Pandey R.P."/>
            <person name="Lee C.-M."/>
            <person name="Sim J.-S."/>
            <person name="Jeong J.-T."/>
            <person name="Choi B.-S."/>
            <person name="Jung M."/>
            <person name="Ginzburg D."/>
            <person name="Zhao K."/>
            <person name="Won S.Y."/>
            <person name="Oh T.-J."/>
            <person name="Yu Y."/>
            <person name="Kim N.-H."/>
            <person name="Lee O.R."/>
            <person name="Lee T.-H."/>
            <person name="Bashyal P."/>
            <person name="Kim T.-S."/>
            <person name="Lee W.-H."/>
            <person name="Kawkins C."/>
            <person name="Kim C.-K."/>
            <person name="Kim J.S."/>
            <person name="Ahn B.O."/>
            <person name="Rhee S.Y."/>
            <person name="Sohng J.K."/>
        </authorList>
    </citation>
    <scope>NUCLEOTIDE SEQUENCE</scope>
    <source>
        <tissue evidence="3">Leaf</tissue>
    </source>
</reference>
<dbReference type="Pfam" id="PF13966">
    <property type="entry name" value="zf-RVT"/>
    <property type="match status" value="1"/>
</dbReference>
<accession>A0A834X6W8</accession>
<gene>
    <name evidence="3" type="ORF">G2W53_007497</name>
</gene>
<dbReference type="AlphaFoldDB" id="A0A834X6W8"/>
<keyword evidence="4" id="KW-1185">Reference proteome</keyword>
<feature type="domain" description="Reverse transcriptase zinc-binding" evidence="2">
    <location>
        <begin position="335"/>
        <end position="426"/>
    </location>
</feature>
<dbReference type="OrthoDB" id="1433410at2759"/>
<sequence>MKRVDTEGLMEKLAQLSIKEKRTTFINPDSETSIVARDHGVAHGGKTMESDGVTSEITRGGEDDKIPKISRGNKGMGNKNANPDQEKTIRRVVKGGVTTWKRMAREKENLVPVEVIKKRMFHDLTNAMECSEEDVQLDRALINQEWGSLFPNHKMWTAHNEFANIIKEGWRSISLLREGNHIAGKMEVIKTELTRWNKEEFGNVGVRYFQTIRNGTFMEAGLGSNPSFTWRSILHGREVLKKGLIRRIGDGVKTNLFNTQWIPSIENFSSPYTNQQMGLDATVNMLFMQDSKTWNVPLIMQNFEPTIAKAILSIPLSKTGAVDVWMWKFSNNGVFNVKSAYKAIHKSYETSNGWRVYKLVWKRIWNMNVTPIVKNFMWRACRNILPTCVNLKGRGLDIDEKCFICNDSCETTLHALCDCSNVQGLWRDSSIGMGATNEMSFIEWLKGQMEKLSTKDFDIMCIMMHRVWDRRNKIIKNG</sequence>
<proteinExistence type="predicted"/>